<accession>A0AAD4MH58</accession>
<name>A0AAD4MH58_9BILA</name>
<evidence type="ECO:0000313" key="3">
    <source>
        <dbReference type="Proteomes" id="UP001201812"/>
    </source>
</evidence>
<feature type="region of interest" description="Disordered" evidence="1">
    <location>
        <begin position="1"/>
        <end position="76"/>
    </location>
</feature>
<feature type="compositionally biased region" description="Low complexity" evidence="1">
    <location>
        <begin position="37"/>
        <end position="56"/>
    </location>
</feature>
<comment type="caution">
    <text evidence="2">The sequence shown here is derived from an EMBL/GenBank/DDBJ whole genome shotgun (WGS) entry which is preliminary data.</text>
</comment>
<sequence length="130" mass="13851">MLARSARNAVNSSSDVSGSSGTDGKTANSPPERCVRRSAQGRAARWAAPRPAYHRPGSQQRSRCPHPPPPVPGCPQKAVMGIRAICQSTPQRRNAVVQPDDDPRGSIARSDFCACCIPAPMLAHGVRSNR</sequence>
<dbReference type="EMBL" id="JAKKPZ010000582">
    <property type="protein sequence ID" value="KAI1693814.1"/>
    <property type="molecule type" value="Genomic_DNA"/>
</dbReference>
<organism evidence="2 3">
    <name type="scientific">Ditylenchus destructor</name>
    <dbReference type="NCBI Taxonomy" id="166010"/>
    <lineage>
        <taxon>Eukaryota</taxon>
        <taxon>Metazoa</taxon>
        <taxon>Ecdysozoa</taxon>
        <taxon>Nematoda</taxon>
        <taxon>Chromadorea</taxon>
        <taxon>Rhabditida</taxon>
        <taxon>Tylenchina</taxon>
        <taxon>Tylenchomorpha</taxon>
        <taxon>Sphaerularioidea</taxon>
        <taxon>Anguinidae</taxon>
        <taxon>Anguininae</taxon>
        <taxon>Ditylenchus</taxon>
    </lineage>
</organism>
<protein>
    <submittedName>
        <fullName evidence="2">Uncharacterized protein</fullName>
    </submittedName>
</protein>
<evidence type="ECO:0000256" key="1">
    <source>
        <dbReference type="SAM" id="MobiDB-lite"/>
    </source>
</evidence>
<evidence type="ECO:0000313" key="2">
    <source>
        <dbReference type="EMBL" id="KAI1693814.1"/>
    </source>
</evidence>
<dbReference type="AlphaFoldDB" id="A0AAD4MH58"/>
<dbReference type="Proteomes" id="UP001201812">
    <property type="component" value="Unassembled WGS sequence"/>
</dbReference>
<proteinExistence type="predicted"/>
<reference evidence="2" key="1">
    <citation type="submission" date="2022-01" db="EMBL/GenBank/DDBJ databases">
        <title>Genome Sequence Resource for Two Populations of Ditylenchus destructor, the Migratory Endoparasitic Phytonematode.</title>
        <authorList>
            <person name="Zhang H."/>
            <person name="Lin R."/>
            <person name="Xie B."/>
        </authorList>
    </citation>
    <scope>NUCLEOTIDE SEQUENCE</scope>
    <source>
        <strain evidence="2">BazhouSP</strain>
    </source>
</reference>
<gene>
    <name evidence="2" type="ORF">DdX_20459</name>
</gene>
<keyword evidence="3" id="KW-1185">Reference proteome</keyword>
<feature type="compositionally biased region" description="Low complexity" evidence="1">
    <location>
        <begin position="1"/>
        <end position="24"/>
    </location>
</feature>